<accession>A0AA43H1C0</accession>
<dbReference type="PANTHER" id="PTHR22847:SF637">
    <property type="entry name" value="WD REPEAT DOMAIN 5B"/>
    <property type="match status" value="1"/>
</dbReference>
<evidence type="ECO:0000256" key="2">
    <source>
        <dbReference type="ARBA" id="ARBA00022737"/>
    </source>
</evidence>
<dbReference type="Gene3D" id="2.130.10.10">
    <property type="entry name" value="YVTN repeat-like/Quinoprotein amine dehydrogenase"/>
    <property type="match status" value="3"/>
</dbReference>
<feature type="repeat" description="WD" evidence="3">
    <location>
        <begin position="56"/>
        <end position="88"/>
    </location>
</feature>
<reference evidence="4 5" key="1">
    <citation type="journal article" date="2023" name="J. Phycol.">
        <title>Chrysosporum ovalisporum is synonymous with the true-branching cyanobacterium Umezakia natans (Nostocales/Aphanizomenonaceae).</title>
        <authorList>
            <person name="McGregor G.B."/>
            <person name="Sendall B.C."/>
            <person name="Niiyama Y."/>
            <person name="Tuji A."/>
            <person name="Willis A."/>
        </authorList>
    </citation>
    <scope>NUCLEOTIDE SEQUENCE [LARGE SCALE GENOMIC DNA]</scope>
    <source>
        <strain evidence="4 5">FSS-62</strain>
    </source>
</reference>
<evidence type="ECO:0000313" key="5">
    <source>
        <dbReference type="Proteomes" id="UP001159370"/>
    </source>
</evidence>
<dbReference type="CDD" id="cd00200">
    <property type="entry name" value="WD40"/>
    <property type="match status" value="1"/>
</dbReference>
<feature type="repeat" description="WD" evidence="3">
    <location>
        <begin position="310"/>
        <end position="342"/>
    </location>
</feature>
<gene>
    <name evidence="4" type="ORF">NWP23_17020</name>
</gene>
<dbReference type="InterPro" id="IPR001680">
    <property type="entry name" value="WD40_rpt"/>
</dbReference>
<dbReference type="SUPFAM" id="SSF50978">
    <property type="entry name" value="WD40 repeat-like"/>
    <property type="match status" value="1"/>
</dbReference>
<evidence type="ECO:0000256" key="3">
    <source>
        <dbReference type="PROSITE-ProRule" id="PRU00221"/>
    </source>
</evidence>
<dbReference type="PANTHER" id="PTHR22847">
    <property type="entry name" value="WD40 REPEAT PROTEIN"/>
    <property type="match status" value="1"/>
</dbReference>
<keyword evidence="2" id="KW-0677">Repeat</keyword>
<dbReference type="RefSeq" id="WP_280657569.1">
    <property type="nucleotide sequence ID" value="NZ_JANQDL010000109.1"/>
</dbReference>
<organism evidence="4 5">
    <name type="scientific">Umezakia ovalisporum FSS-62</name>
    <dbReference type="NCBI Taxonomy" id="2971776"/>
    <lineage>
        <taxon>Bacteria</taxon>
        <taxon>Bacillati</taxon>
        <taxon>Cyanobacteriota</taxon>
        <taxon>Cyanophyceae</taxon>
        <taxon>Nostocales</taxon>
        <taxon>Nodulariaceae</taxon>
        <taxon>Umezakia</taxon>
    </lineage>
</organism>
<dbReference type="PROSITE" id="PS50294">
    <property type="entry name" value="WD_REPEATS_REGION"/>
    <property type="match status" value="2"/>
</dbReference>
<dbReference type="InterPro" id="IPR015943">
    <property type="entry name" value="WD40/YVTN_repeat-like_dom_sf"/>
</dbReference>
<feature type="repeat" description="WD" evidence="3">
    <location>
        <begin position="269"/>
        <end position="301"/>
    </location>
</feature>
<sequence>MNPTASKSKEFKEHYSATLSDYVSAIAWSPHGKTLAATSAAGEVVRWHDGNPTTLQTGDGTSVDCVAFSPDGKFLAVGGQNGQVKIWQDEQLIATLENAPAWVDQLGWSPIGNQLAFSLGRYVQVWDADSREVVVTLNFDNSSVLGIDWRNDGEYLAIGGYKGVKVWHSQNWDEEPYILDMPTVSTVMAWSPDGKFLASGNMDRSITVLEWNNPDPWIMRGFPGKVRQLAWSEATTKLGAPILASSSVEGVVVWEKLKDESLGWEARILTNHVDIITAIAFAPQSFLLASAASDGWLCLWNKAKQVSQVLTGVSGGFSSLAWHPEGKFLAAGGDKGELLVWSKLARGQGFGRSL</sequence>
<comment type="caution">
    <text evidence="4">The sequence shown here is derived from an EMBL/GenBank/DDBJ whole genome shotgun (WGS) entry which is preliminary data.</text>
</comment>
<proteinExistence type="predicted"/>
<dbReference type="Proteomes" id="UP001159370">
    <property type="component" value="Unassembled WGS sequence"/>
</dbReference>
<evidence type="ECO:0000256" key="1">
    <source>
        <dbReference type="ARBA" id="ARBA00022574"/>
    </source>
</evidence>
<name>A0AA43H1C0_9CYAN</name>
<dbReference type="AlphaFoldDB" id="A0AA43H1C0"/>
<protein>
    <submittedName>
        <fullName evidence="4">WD40 repeat domain-containing protein</fullName>
    </submittedName>
</protein>
<dbReference type="Pfam" id="PF00400">
    <property type="entry name" value="WD40"/>
    <property type="match status" value="6"/>
</dbReference>
<dbReference type="EMBL" id="JANQDL010000109">
    <property type="protein sequence ID" value="MDH6065425.1"/>
    <property type="molecule type" value="Genomic_DNA"/>
</dbReference>
<dbReference type="PROSITE" id="PS50082">
    <property type="entry name" value="WD_REPEATS_2"/>
    <property type="match status" value="3"/>
</dbReference>
<keyword evidence="1 3" id="KW-0853">WD repeat</keyword>
<evidence type="ECO:0000313" key="4">
    <source>
        <dbReference type="EMBL" id="MDH6065425.1"/>
    </source>
</evidence>
<dbReference type="InterPro" id="IPR036322">
    <property type="entry name" value="WD40_repeat_dom_sf"/>
</dbReference>
<dbReference type="SMART" id="SM00320">
    <property type="entry name" value="WD40"/>
    <property type="match status" value="8"/>
</dbReference>